<accession>A0A0C3QG67</accession>
<proteinExistence type="predicted"/>
<gene>
    <name evidence="1" type="ORF">M407DRAFT_25375</name>
</gene>
<evidence type="ECO:0000313" key="1">
    <source>
        <dbReference type="EMBL" id="KIO25251.1"/>
    </source>
</evidence>
<sequence>MTITTITMTNNDFYIRSEASAKAGWYKCIVLKIVLKIVLELPSWRQILLHDPTASNILFHSNPSLSF</sequence>
<name>A0A0C3QG67_9AGAM</name>
<dbReference type="Proteomes" id="UP000054248">
    <property type="component" value="Unassembled WGS sequence"/>
</dbReference>
<evidence type="ECO:0000313" key="2">
    <source>
        <dbReference type="Proteomes" id="UP000054248"/>
    </source>
</evidence>
<reference evidence="2" key="2">
    <citation type="submission" date="2015-01" db="EMBL/GenBank/DDBJ databases">
        <title>Evolutionary Origins and Diversification of the Mycorrhizal Mutualists.</title>
        <authorList>
            <consortium name="DOE Joint Genome Institute"/>
            <consortium name="Mycorrhizal Genomics Consortium"/>
            <person name="Kohler A."/>
            <person name="Kuo A."/>
            <person name="Nagy L.G."/>
            <person name="Floudas D."/>
            <person name="Copeland A."/>
            <person name="Barry K.W."/>
            <person name="Cichocki N."/>
            <person name="Veneault-Fourrey C."/>
            <person name="LaButti K."/>
            <person name="Lindquist E.A."/>
            <person name="Lipzen A."/>
            <person name="Lundell T."/>
            <person name="Morin E."/>
            <person name="Murat C."/>
            <person name="Riley R."/>
            <person name="Ohm R."/>
            <person name="Sun H."/>
            <person name="Tunlid A."/>
            <person name="Henrissat B."/>
            <person name="Grigoriev I.V."/>
            <person name="Hibbett D.S."/>
            <person name="Martin F."/>
        </authorList>
    </citation>
    <scope>NUCLEOTIDE SEQUENCE [LARGE SCALE GENOMIC DNA]</scope>
    <source>
        <strain evidence="2">MUT 4182</strain>
    </source>
</reference>
<protein>
    <submittedName>
        <fullName evidence="1">Uncharacterized protein</fullName>
    </submittedName>
</protein>
<organism evidence="1 2">
    <name type="scientific">Tulasnella calospora MUT 4182</name>
    <dbReference type="NCBI Taxonomy" id="1051891"/>
    <lineage>
        <taxon>Eukaryota</taxon>
        <taxon>Fungi</taxon>
        <taxon>Dikarya</taxon>
        <taxon>Basidiomycota</taxon>
        <taxon>Agaricomycotina</taxon>
        <taxon>Agaricomycetes</taxon>
        <taxon>Cantharellales</taxon>
        <taxon>Tulasnellaceae</taxon>
        <taxon>Tulasnella</taxon>
    </lineage>
</organism>
<dbReference type="HOGENOM" id="CLU_2814299_0_0_1"/>
<dbReference type="EMBL" id="KN823045">
    <property type="protein sequence ID" value="KIO25251.1"/>
    <property type="molecule type" value="Genomic_DNA"/>
</dbReference>
<keyword evidence="2" id="KW-1185">Reference proteome</keyword>
<reference evidence="1 2" key="1">
    <citation type="submission" date="2014-04" db="EMBL/GenBank/DDBJ databases">
        <authorList>
            <consortium name="DOE Joint Genome Institute"/>
            <person name="Kuo A."/>
            <person name="Girlanda M."/>
            <person name="Perotto S."/>
            <person name="Kohler A."/>
            <person name="Nagy L.G."/>
            <person name="Floudas D."/>
            <person name="Copeland A."/>
            <person name="Barry K.W."/>
            <person name="Cichocki N."/>
            <person name="Veneault-Fourrey C."/>
            <person name="LaButti K."/>
            <person name="Lindquist E.A."/>
            <person name="Lipzen A."/>
            <person name="Lundell T."/>
            <person name="Morin E."/>
            <person name="Murat C."/>
            <person name="Sun H."/>
            <person name="Tunlid A."/>
            <person name="Henrissat B."/>
            <person name="Grigoriev I.V."/>
            <person name="Hibbett D.S."/>
            <person name="Martin F."/>
            <person name="Nordberg H.P."/>
            <person name="Cantor M.N."/>
            <person name="Hua S.X."/>
        </authorList>
    </citation>
    <scope>NUCLEOTIDE SEQUENCE [LARGE SCALE GENOMIC DNA]</scope>
    <source>
        <strain evidence="1 2">MUT 4182</strain>
    </source>
</reference>
<dbReference type="AlphaFoldDB" id="A0A0C3QG67"/>